<evidence type="ECO:0000313" key="3">
    <source>
        <dbReference type="Proteomes" id="UP000641025"/>
    </source>
</evidence>
<sequence>MSLDFLSDKYRHIFDYLRTPPWPLRPYQNVYFMGFDAEWFESGNRNVVLSYQVATAAAGGSNNVIEYVEPGKRLTLADIVAIGVRSVNGGEIPGLLSEGRNVAVLISHHTTAEWSVLADRKEAHISRKLSVIRKSPVTGLHPFRLEIGAGVPFDVQLYDTRLLAPAGYQSLKKLSALLGSENDLKIDIPYFYKKRMQCFLKLKPARYREYALQDSAVTLKLFFLLTDCLIKLSGRTKLYKTLASGAVTGFLLRSPAFKNYLNAVKSSPYGDHLKLIRRGYHGGRNEGYLQGRSDRIEIMGNRLWTDVDFCGCYPSAMSLVPAVACGINPHALPFDPSKKQKEYLDLYEPPLPVRYLPLTYRLNDLDDDAIRAQGVTPEQYRAVKAILDGRAVQPDDDQDEGAKVLKQFDAELIQIARAGASGRRQARKLRELATVADNTLVNEWYQRWRAARRSGNTREERTIIPGIARVRFSFPKRTQYPCLAVPHLKYGLVYPLQGECVATSIEIITAKAAGARIQAVWSLEMPVQLDENGMPRRPFFEHLKDLIHQRGTYKKKIKNETLPPDERREAMVMEQLTKEYVNSFYGKTAQAINLRKSYGPSSGEMKRLGPSPISDPCTAALTTGLPRAALGAVLLAIERYNRGKEPDKQILVASATTDGLLVGLPRPARFQTADCYSWLKGKGLVLKEPFTNLDVVLKACGCSELMDNLLQYMPIRQMRNARLELTGKPVFLEVKNLADEIAAVKTRGQIGWIHYQSKRPAYRDGKAVTISAKFGHKPPLTDIVNAGGELEGMPAPMLMRQDQRYQRLQDGPTTDRNTVEGMWLLEQLDRLKDENHQGTEIFEYNFYGLTGFNEIMKSEDNDKDLVQKIGKRKFNGDFDWKRKLVLTPHGTVSPFTVPYRDITEMLAHRSQMQEERRWNRNAVPEKVLHRVKVRGRQSNNRGGEAAAVTRSFLRGVLQGKIPGQRMWRRVPERLNKVWAEQNLTMQKMMSKKKDAAPSPGAPRPPKEKWTSNDVENARRTPFEPQVIMPTLPLLNLVDALAGEFGTDAAKAKELIFAVPFDDEINQGLARRVARAVLQGPDKRIEPFRSLYLAGTLPDRGALVQAFSPYLTEAQVEECATTPFHAGEGETWDRPRVTRLFRRLGLSGADAEACARVVVLPGRKKDKLPSNPAHARCLESFVHALHQPDIAGRPIKGTEVLNQLRGYGLKRSQFYSLQHSKFAPRGLTDTAANRSQIKKMAKALRLDPAPFLDALLDR</sequence>
<dbReference type="RefSeq" id="WP_199394235.1">
    <property type="nucleotide sequence ID" value="NZ_JAEMHK010000003.1"/>
</dbReference>
<accession>A0ABS0YPB2</accession>
<keyword evidence="3" id="KW-1185">Reference proteome</keyword>
<comment type="caution">
    <text evidence="2">The sequence shown here is derived from an EMBL/GenBank/DDBJ whole genome shotgun (WGS) entry which is preliminary data.</text>
</comment>
<feature type="compositionally biased region" description="Basic and acidic residues" evidence="1">
    <location>
        <begin position="1004"/>
        <end position="1014"/>
    </location>
</feature>
<evidence type="ECO:0008006" key="4">
    <source>
        <dbReference type="Google" id="ProtNLM"/>
    </source>
</evidence>
<dbReference type="Proteomes" id="UP000641025">
    <property type="component" value="Unassembled WGS sequence"/>
</dbReference>
<proteinExistence type="predicted"/>
<dbReference type="InterPro" id="IPR043502">
    <property type="entry name" value="DNA/RNA_pol_sf"/>
</dbReference>
<protein>
    <recommendedName>
        <fullName evidence="4">DNA-directed DNA polymerase</fullName>
    </recommendedName>
</protein>
<dbReference type="EMBL" id="JAEMHK010000003">
    <property type="protein sequence ID" value="MBJ6799733.1"/>
    <property type="molecule type" value="Genomic_DNA"/>
</dbReference>
<name>A0ABS0YPB2_9BACT</name>
<dbReference type="SUPFAM" id="SSF56672">
    <property type="entry name" value="DNA/RNA polymerases"/>
    <property type="match status" value="1"/>
</dbReference>
<reference evidence="2 3" key="1">
    <citation type="submission" date="2020-12" db="EMBL/GenBank/DDBJ databases">
        <title>Geomonas sp. Red259, isolated from paddy soil.</title>
        <authorList>
            <person name="Xu Z."/>
            <person name="Zhang Z."/>
            <person name="Masuda Y."/>
            <person name="Itoh H."/>
            <person name="Senoo K."/>
        </authorList>
    </citation>
    <scope>NUCLEOTIDE SEQUENCE [LARGE SCALE GENOMIC DNA]</scope>
    <source>
        <strain evidence="2 3">Red259</strain>
    </source>
</reference>
<evidence type="ECO:0000256" key="1">
    <source>
        <dbReference type="SAM" id="MobiDB-lite"/>
    </source>
</evidence>
<evidence type="ECO:0000313" key="2">
    <source>
        <dbReference type="EMBL" id="MBJ6799733.1"/>
    </source>
</evidence>
<organism evidence="2 3">
    <name type="scientific">Geomonas propionica</name>
    <dbReference type="NCBI Taxonomy" id="2798582"/>
    <lineage>
        <taxon>Bacteria</taxon>
        <taxon>Pseudomonadati</taxon>
        <taxon>Thermodesulfobacteriota</taxon>
        <taxon>Desulfuromonadia</taxon>
        <taxon>Geobacterales</taxon>
        <taxon>Geobacteraceae</taxon>
        <taxon>Geomonas</taxon>
    </lineage>
</organism>
<gene>
    <name evidence="2" type="ORF">JFN90_06235</name>
</gene>
<feature type="region of interest" description="Disordered" evidence="1">
    <location>
        <begin position="988"/>
        <end position="1014"/>
    </location>
</feature>